<dbReference type="PANTHER" id="PTHR31118:SF32">
    <property type="entry name" value="KYNURENINE FORMAMIDASE"/>
    <property type="match status" value="1"/>
</dbReference>
<dbReference type="GO" id="GO:0004061">
    <property type="term" value="F:arylformamidase activity"/>
    <property type="evidence" value="ECO:0007669"/>
    <property type="project" value="UniProtKB-EC"/>
</dbReference>
<dbReference type="RefSeq" id="WP_160179114.1">
    <property type="nucleotide sequence ID" value="NZ_CP047656.1"/>
</dbReference>
<dbReference type="InterPro" id="IPR037175">
    <property type="entry name" value="KFase_sf"/>
</dbReference>
<protein>
    <submittedName>
        <fullName evidence="1">Kynurenine formamidase</fullName>
        <ecNumber evidence="1">3.5.1.9</ecNumber>
    </submittedName>
</protein>
<dbReference type="EMBL" id="CP047656">
    <property type="protein sequence ID" value="QHJ11360.1"/>
    <property type="molecule type" value="Genomic_DNA"/>
</dbReference>
<dbReference type="OrthoDB" id="7067800at2"/>
<dbReference type="SUPFAM" id="SSF102198">
    <property type="entry name" value="Putative cyclase"/>
    <property type="match status" value="1"/>
</dbReference>
<gene>
    <name evidence="1" type="ORF">FX988_01589</name>
</gene>
<accession>A0A857JJN5</accession>
<organism evidence="1 2">
    <name type="scientific">Paraglaciecola mesophila</name>
    <dbReference type="NCBI Taxonomy" id="197222"/>
    <lineage>
        <taxon>Bacteria</taxon>
        <taxon>Pseudomonadati</taxon>
        <taxon>Pseudomonadota</taxon>
        <taxon>Gammaproteobacteria</taxon>
        <taxon>Alteromonadales</taxon>
        <taxon>Alteromonadaceae</taxon>
        <taxon>Paraglaciecola</taxon>
    </lineage>
</organism>
<keyword evidence="2" id="KW-1185">Reference proteome</keyword>
<dbReference type="KEGG" id="pmes:FX988_01589"/>
<dbReference type="GO" id="GO:0019441">
    <property type="term" value="P:L-tryptophan catabolic process to kynurenine"/>
    <property type="evidence" value="ECO:0007669"/>
    <property type="project" value="InterPro"/>
</dbReference>
<evidence type="ECO:0000313" key="1">
    <source>
        <dbReference type="EMBL" id="QHJ11360.1"/>
    </source>
</evidence>
<dbReference type="Gene3D" id="3.50.30.50">
    <property type="entry name" value="Putative cyclase"/>
    <property type="match status" value="1"/>
</dbReference>
<dbReference type="InterPro" id="IPR007325">
    <property type="entry name" value="KFase/CYL"/>
</dbReference>
<name>A0A857JJN5_9ALTE</name>
<sequence length="268" mass="30140">MSVRTEPTTGLQFVELSHPWEHNQPVLPGFDELILYRSVNHAKHGVMSQKFKTTFHTSTHVNAPIHLIQGGKGVGELDLDRFWGTGIVLSIPKSKWELISVEDLESSAKYLKQDDIVLINTGWHQRYADSQEYFGHSPGLSEEAAQWLVDKKVKMVGVDTPQVDHPLATSLGEHRNGPTMKRLAPQYEQETGRKASEDYPDWIPAHKLLLKHGIPTIENVGGDLNTVTGKRCTFHAMPWRWNEGDACVVRLMAISDPSGKYRIETGDN</sequence>
<dbReference type="EC" id="3.5.1.9" evidence="1"/>
<dbReference type="AlphaFoldDB" id="A0A857JJN5"/>
<keyword evidence="1" id="KW-0378">Hydrolase</keyword>
<evidence type="ECO:0000313" key="2">
    <source>
        <dbReference type="Proteomes" id="UP000464524"/>
    </source>
</evidence>
<dbReference type="PANTHER" id="PTHR31118">
    <property type="entry name" value="CYCLASE-LIKE PROTEIN 2"/>
    <property type="match status" value="1"/>
</dbReference>
<reference evidence="1 2" key="1">
    <citation type="submission" date="2019-12" db="EMBL/GenBank/DDBJ databases">
        <title>Genome sequencing and assembly of endphytes of Porphyra tenera.</title>
        <authorList>
            <person name="Park J.M."/>
            <person name="Shin R."/>
            <person name="Jo S.H."/>
        </authorList>
    </citation>
    <scope>NUCLEOTIDE SEQUENCE [LARGE SCALE GENOMIC DNA]</scope>
    <source>
        <strain evidence="1 2">GPM4</strain>
    </source>
</reference>
<dbReference type="Pfam" id="PF04199">
    <property type="entry name" value="Cyclase"/>
    <property type="match status" value="1"/>
</dbReference>
<dbReference type="Proteomes" id="UP000464524">
    <property type="component" value="Chromosome"/>
</dbReference>
<proteinExistence type="predicted"/>